<gene>
    <name evidence="2" type="ORF">DZC72_04435</name>
</gene>
<dbReference type="Pfam" id="PF13803">
    <property type="entry name" value="DUF4184"/>
    <property type="match status" value="1"/>
</dbReference>
<evidence type="ECO:0000256" key="1">
    <source>
        <dbReference type="SAM" id="Phobius"/>
    </source>
</evidence>
<dbReference type="RefSeq" id="WP_125221657.1">
    <property type="nucleotide sequence ID" value="NZ_QUSX01000001.1"/>
</dbReference>
<evidence type="ECO:0000313" key="2">
    <source>
        <dbReference type="EMBL" id="RRQ49839.1"/>
    </source>
</evidence>
<keyword evidence="1" id="KW-0812">Transmembrane</keyword>
<dbReference type="EMBL" id="QUSX01000001">
    <property type="protein sequence ID" value="RRQ49839.1"/>
    <property type="molecule type" value="Genomic_DNA"/>
</dbReference>
<sequence length="251" mass="28989">MPFTFAHPAVVLPFLRKNGPLSTSGLIVGSLVPDFEGFLRMEVNGNWADSWPGILLFNIPVAIGILFLYHGLVKHLFLRILPYFLATRLVFSLAFNWVPYFRKHWVRVLISILLGVFTHLLWDDFTHYDGYIVNYYYDFFYRKLWGISLFNVFQFVSSVLGIILVFWFVLKLPEEKVQLPSLKYRLVAWGFMGLLTAIFLSIRHMYGFQELGSFVFSAIGCFFGALIALSIALRFFPTYGLKPKKLPGQSE</sequence>
<dbReference type="OrthoDB" id="8481923at2"/>
<keyword evidence="3" id="KW-1185">Reference proteome</keyword>
<proteinExistence type="predicted"/>
<protein>
    <submittedName>
        <fullName evidence="2">DUF4184 family protein</fullName>
    </submittedName>
</protein>
<feature type="transmembrane region" description="Helical" evidence="1">
    <location>
        <begin position="214"/>
        <end position="236"/>
    </location>
</feature>
<keyword evidence="1" id="KW-1133">Transmembrane helix</keyword>
<feature type="transmembrane region" description="Helical" evidence="1">
    <location>
        <begin position="144"/>
        <end position="170"/>
    </location>
</feature>
<accession>A0A3R8RPG4</accession>
<dbReference type="InterPro" id="IPR025238">
    <property type="entry name" value="DUF4184"/>
</dbReference>
<comment type="caution">
    <text evidence="2">The sequence shown here is derived from an EMBL/GenBank/DDBJ whole genome shotgun (WGS) entry which is preliminary data.</text>
</comment>
<feature type="transmembrane region" description="Helical" evidence="1">
    <location>
        <begin position="105"/>
        <end position="122"/>
    </location>
</feature>
<keyword evidence="1" id="KW-0472">Membrane</keyword>
<name>A0A3R8RPG4_9FLAO</name>
<evidence type="ECO:0000313" key="3">
    <source>
        <dbReference type="Proteomes" id="UP000286990"/>
    </source>
</evidence>
<dbReference type="Proteomes" id="UP000286990">
    <property type="component" value="Unassembled WGS sequence"/>
</dbReference>
<feature type="transmembrane region" description="Helical" evidence="1">
    <location>
        <begin position="51"/>
        <end position="70"/>
    </location>
</feature>
<feature type="transmembrane region" description="Helical" evidence="1">
    <location>
        <begin position="76"/>
        <end position="98"/>
    </location>
</feature>
<reference evidence="3" key="1">
    <citation type="submission" date="2018-12" db="EMBL/GenBank/DDBJ databases">
        <title>Maribacter lutimaris sp. nov., isolated from marine sediment.</title>
        <authorList>
            <person name="Kim K.K."/>
        </authorList>
    </citation>
    <scope>NUCLEOTIDE SEQUENCE [LARGE SCALE GENOMIC DNA]</scope>
    <source>
        <strain evidence="3">PoM-212</strain>
    </source>
</reference>
<dbReference type="AlphaFoldDB" id="A0A3R8RPG4"/>
<organism evidence="2 3">
    <name type="scientific">Maribacter algicola</name>
    <dbReference type="NCBI Taxonomy" id="2498892"/>
    <lineage>
        <taxon>Bacteria</taxon>
        <taxon>Pseudomonadati</taxon>
        <taxon>Bacteroidota</taxon>
        <taxon>Flavobacteriia</taxon>
        <taxon>Flavobacteriales</taxon>
        <taxon>Flavobacteriaceae</taxon>
        <taxon>Maribacter</taxon>
    </lineage>
</organism>
<feature type="transmembrane region" description="Helical" evidence="1">
    <location>
        <begin position="182"/>
        <end position="202"/>
    </location>
</feature>